<evidence type="ECO:0000313" key="2">
    <source>
        <dbReference type="EMBL" id="SFV31575.1"/>
    </source>
</evidence>
<dbReference type="InterPro" id="IPR021314">
    <property type="entry name" value="DUF2911"/>
</dbReference>
<proteinExistence type="predicted"/>
<evidence type="ECO:0008006" key="4">
    <source>
        <dbReference type="Google" id="ProtNLM"/>
    </source>
</evidence>
<evidence type="ECO:0000313" key="3">
    <source>
        <dbReference type="Proteomes" id="UP000199537"/>
    </source>
</evidence>
<organism evidence="2 3">
    <name type="scientific">Thermoflavifilum thermophilum</name>
    <dbReference type="NCBI Taxonomy" id="1393122"/>
    <lineage>
        <taxon>Bacteria</taxon>
        <taxon>Pseudomonadati</taxon>
        <taxon>Bacteroidota</taxon>
        <taxon>Chitinophagia</taxon>
        <taxon>Chitinophagales</taxon>
        <taxon>Chitinophagaceae</taxon>
        <taxon>Thermoflavifilum</taxon>
    </lineage>
</organism>
<name>A0A1I7NA90_9BACT</name>
<dbReference type="STRING" id="1393122.SAMN05660895_1114"/>
<gene>
    <name evidence="2" type="ORF">SAMN05660895_1114</name>
</gene>
<protein>
    <recommendedName>
        <fullName evidence="4">DUF2911 domain-containing protein</fullName>
    </recommendedName>
</protein>
<dbReference type="Proteomes" id="UP000199537">
    <property type="component" value="Unassembled WGS sequence"/>
</dbReference>
<dbReference type="EMBL" id="FPCJ01000001">
    <property type="protein sequence ID" value="SFV31575.1"/>
    <property type="molecule type" value="Genomic_DNA"/>
</dbReference>
<feature type="chain" id="PRO_5011694323" description="DUF2911 domain-containing protein" evidence="1">
    <location>
        <begin position="18"/>
        <end position="192"/>
    </location>
</feature>
<sequence length="192" mass="21651">MKKVLLLIFLLACCTWATQKGYAQQEQVKFPPLDVSPMDMSYYPPNYPAAKLRGNAGQLIMRVIYSRPQKKGRTIFGGLEPFGKVDRLGANEADELDVFSPVTIGGKTLQPGRYTFYAIFQPDKWTFIVNSETDTWGAFGYDPQKDIVRVDVPVQHLSEPVEALSMVFQKTEKGADLVIGWDTTMVRVPFTF</sequence>
<accession>A0A1I7NA90</accession>
<reference evidence="3" key="1">
    <citation type="submission" date="2016-10" db="EMBL/GenBank/DDBJ databases">
        <authorList>
            <person name="Varghese N."/>
            <person name="Submissions S."/>
        </authorList>
    </citation>
    <scope>NUCLEOTIDE SEQUENCE [LARGE SCALE GENOMIC DNA]</scope>
    <source>
        <strain evidence="3">DSM 14807</strain>
    </source>
</reference>
<dbReference type="OrthoDB" id="9808374at2"/>
<dbReference type="AlphaFoldDB" id="A0A1I7NA90"/>
<feature type="signal peptide" evidence="1">
    <location>
        <begin position="1"/>
        <end position="17"/>
    </location>
</feature>
<evidence type="ECO:0000256" key="1">
    <source>
        <dbReference type="SAM" id="SignalP"/>
    </source>
</evidence>
<dbReference type="Pfam" id="PF11138">
    <property type="entry name" value="DUF2911"/>
    <property type="match status" value="1"/>
</dbReference>
<keyword evidence="3" id="KW-1185">Reference proteome</keyword>
<keyword evidence="1" id="KW-0732">Signal</keyword>
<dbReference type="RefSeq" id="WP_092460926.1">
    <property type="nucleotide sequence ID" value="NZ_FPCJ01000001.1"/>
</dbReference>